<reference evidence="4" key="2">
    <citation type="submission" date="2022-01" db="EMBL/GenBank/DDBJ databases">
        <authorList>
            <person name="Yamashiro T."/>
            <person name="Shiraishi A."/>
            <person name="Satake H."/>
            <person name="Nakayama K."/>
        </authorList>
    </citation>
    <scope>NUCLEOTIDE SEQUENCE</scope>
</reference>
<keyword evidence="1" id="KW-0479">Metal-binding</keyword>
<evidence type="ECO:0000259" key="2">
    <source>
        <dbReference type="PROSITE" id="PS50158"/>
    </source>
</evidence>
<feature type="domain" description="Integrase catalytic" evidence="3">
    <location>
        <begin position="866"/>
        <end position="1041"/>
    </location>
</feature>
<dbReference type="SMART" id="SM00343">
    <property type="entry name" value="ZnF_C2HC"/>
    <property type="match status" value="2"/>
</dbReference>
<dbReference type="SUPFAM" id="SSF57756">
    <property type="entry name" value="Retrovirus zinc finger-like domains"/>
    <property type="match status" value="2"/>
</dbReference>
<dbReference type="InterPro" id="IPR001878">
    <property type="entry name" value="Znf_CCHC"/>
</dbReference>
<dbReference type="SUPFAM" id="SSF53098">
    <property type="entry name" value="Ribonuclease H-like"/>
    <property type="match status" value="2"/>
</dbReference>
<dbReference type="PANTHER" id="PTHR37984">
    <property type="entry name" value="PROTEIN CBG26694"/>
    <property type="match status" value="1"/>
</dbReference>
<dbReference type="EMBL" id="BQNB010013617">
    <property type="protein sequence ID" value="GJT18168.1"/>
    <property type="molecule type" value="Genomic_DNA"/>
</dbReference>
<feature type="domain" description="Integrase catalytic" evidence="3">
    <location>
        <begin position="237"/>
        <end position="355"/>
    </location>
</feature>
<reference evidence="4" key="1">
    <citation type="journal article" date="2022" name="Int. J. Mol. Sci.">
        <title>Draft Genome of Tanacetum Coccineum: Genomic Comparison of Closely Related Tanacetum-Family Plants.</title>
        <authorList>
            <person name="Yamashiro T."/>
            <person name="Shiraishi A."/>
            <person name="Nakayama K."/>
            <person name="Satake H."/>
        </authorList>
    </citation>
    <scope>NUCLEOTIDE SEQUENCE</scope>
</reference>
<feature type="domain" description="CCHC-type" evidence="2">
    <location>
        <begin position="172"/>
        <end position="187"/>
    </location>
</feature>
<evidence type="ECO:0000313" key="4">
    <source>
        <dbReference type="EMBL" id="GJT18168.1"/>
    </source>
</evidence>
<organism evidence="4 5">
    <name type="scientific">Tanacetum coccineum</name>
    <dbReference type="NCBI Taxonomy" id="301880"/>
    <lineage>
        <taxon>Eukaryota</taxon>
        <taxon>Viridiplantae</taxon>
        <taxon>Streptophyta</taxon>
        <taxon>Embryophyta</taxon>
        <taxon>Tracheophyta</taxon>
        <taxon>Spermatophyta</taxon>
        <taxon>Magnoliopsida</taxon>
        <taxon>eudicotyledons</taxon>
        <taxon>Gunneridae</taxon>
        <taxon>Pentapetalae</taxon>
        <taxon>asterids</taxon>
        <taxon>campanulids</taxon>
        <taxon>Asterales</taxon>
        <taxon>Asteraceae</taxon>
        <taxon>Asteroideae</taxon>
        <taxon>Anthemideae</taxon>
        <taxon>Anthemidinae</taxon>
        <taxon>Tanacetum</taxon>
    </lineage>
</organism>
<comment type="caution">
    <text evidence="4">The sequence shown here is derived from an EMBL/GenBank/DDBJ whole genome shotgun (WGS) entry which is preliminary data.</text>
</comment>
<dbReference type="Proteomes" id="UP001151760">
    <property type="component" value="Unassembled WGS sequence"/>
</dbReference>
<dbReference type="InterPro" id="IPR001584">
    <property type="entry name" value="Integrase_cat-core"/>
</dbReference>
<dbReference type="InterPro" id="IPR050951">
    <property type="entry name" value="Retrovirus_Pol_polyprotein"/>
</dbReference>
<keyword evidence="5" id="KW-1185">Reference proteome</keyword>
<gene>
    <name evidence="4" type="ORF">Tco_0876874</name>
</gene>
<dbReference type="InterPro" id="IPR036397">
    <property type="entry name" value="RNaseH_sf"/>
</dbReference>
<dbReference type="Pfam" id="PF00098">
    <property type="entry name" value="zf-CCHC"/>
    <property type="match status" value="1"/>
</dbReference>
<feature type="domain" description="CCHC-type" evidence="2">
    <location>
        <begin position="661"/>
        <end position="676"/>
    </location>
</feature>
<dbReference type="Gene3D" id="4.10.60.10">
    <property type="entry name" value="Zinc finger, CCHC-type"/>
    <property type="match status" value="1"/>
</dbReference>
<dbReference type="InterPro" id="IPR025724">
    <property type="entry name" value="GAG-pre-integrase_dom"/>
</dbReference>
<dbReference type="PROSITE" id="PS50158">
    <property type="entry name" value="ZF_CCHC"/>
    <property type="match status" value="2"/>
</dbReference>
<dbReference type="InterPro" id="IPR036875">
    <property type="entry name" value="Znf_CCHC_sf"/>
</dbReference>
<dbReference type="Pfam" id="PF13976">
    <property type="entry name" value="gag_pre-integrs"/>
    <property type="match status" value="1"/>
</dbReference>
<sequence length="1046" mass="120850">MFLVYGGDIKRELRVACFTDVGYLTDVDDTNILATSFEEAEYIVASDTSIEDVWIRKFIYGFDVVPTNEVPMKIYYDNTEAITIANEPGITKGARHYRAKVHYLREVIEFGDIVLEKVHTDDNVADPLTKALHFNKHFEHTKNIGKTKLAYAPISKISPPPKKDNHAKDTTCHQCCEVGHWRRNCPQYLVELLKKKKISQGASTSGSQGKNELRSCNMMDFLTQLTLSLLINVFHKMTCKPNSHEVERAKDLLGLIQTDVCGPFRTMSRQGASYFVTFTDDFSRYGYVYLLKHKHEVFETFKEFQKEVENQLGKTIKLLRSDHGGEYISQEFLDHLKEHRIITHRTPPYALQHNGYPKETMGYPFYYPPENQLLVAQNAKFFENSLLTQEASRSDDQEIDEPQSDIILVRRSIRTRNVPDHMCLYIDAKEHELGDLNKPANYKAALLGPESDKWLAAMNAKMQSIKDNQVWDLVDLPPNSKTVGSKWLFKKKIVMDGLILKRFHMENFKRRNIPMQDKLKLYKSQDASTLAEVNRIVVDWKSTKKRILTTSFEEAEYIVALDASIEDVWIRMFIYRFGITKGARHYRVKVHYLREVIEFSNIVLEKVYTNDNVADPFTKELPFNKHSEHTKNIGKTKLAYAPKSKIPPLLKKDNPAKDVNCHQCSEVGHWRRNCPQYLVELMKKKKPSQEASTSGILTIELYSFPSRSWVYDTGCSTHIYNTTQGLKGSKNLKPRALNLYVGNSHRASSEAIGTFYLFSLLKYNGFVNCFIDNGIYVSKDGLLYFHVIPRDGIYEIDLHYANSNDSSIYAVSNKRAKLNLDSTLLWHYCLGNISKKRIKKFQHDGLLNSTNIETFNKCVSCLSGKMTRKPYSHQVETANDQLGLIHTDVCGIYEIDLLGASYFVTFIDDFSLYGYVYLLKHKHEVFETFKEFQKEVENQLGKTIKLLHFDCGSEYMRQEFLDHLKEHGIITHRTPPYTPQHNGMSKRRNSILLDMVRSMMSQTTLPKFFLDYDIESATRILNMVPTKTVEKKPYEVWHGQALRCPT</sequence>
<proteinExistence type="predicted"/>
<keyword evidence="1" id="KW-0863">Zinc-finger</keyword>
<accession>A0ABQ5BWZ5</accession>
<evidence type="ECO:0000259" key="3">
    <source>
        <dbReference type="PROSITE" id="PS50994"/>
    </source>
</evidence>
<dbReference type="PROSITE" id="PS50994">
    <property type="entry name" value="INTEGRASE"/>
    <property type="match status" value="2"/>
</dbReference>
<evidence type="ECO:0000256" key="1">
    <source>
        <dbReference type="PROSITE-ProRule" id="PRU00047"/>
    </source>
</evidence>
<dbReference type="Pfam" id="PF00665">
    <property type="entry name" value="rve"/>
    <property type="match status" value="2"/>
</dbReference>
<dbReference type="PANTHER" id="PTHR37984:SF5">
    <property type="entry name" value="PROTEIN NYNRIN-LIKE"/>
    <property type="match status" value="1"/>
</dbReference>
<dbReference type="Gene3D" id="3.30.420.10">
    <property type="entry name" value="Ribonuclease H-like superfamily/Ribonuclease H"/>
    <property type="match status" value="2"/>
</dbReference>
<dbReference type="CDD" id="cd09272">
    <property type="entry name" value="RNase_HI_RT_Ty1"/>
    <property type="match status" value="2"/>
</dbReference>
<protein>
    <submittedName>
        <fullName evidence="4">Retrotransposon protein, putative, ty1-copia subclass</fullName>
    </submittedName>
</protein>
<name>A0ABQ5BWZ5_9ASTR</name>
<keyword evidence="1" id="KW-0862">Zinc</keyword>
<dbReference type="InterPro" id="IPR012337">
    <property type="entry name" value="RNaseH-like_sf"/>
</dbReference>
<evidence type="ECO:0000313" key="5">
    <source>
        <dbReference type="Proteomes" id="UP001151760"/>
    </source>
</evidence>